<proteinExistence type="inferred from homology"/>
<evidence type="ECO:0000256" key="12">
    <source>
        <dbReference type="ARBA" id="ARBA00045891"/>
    </source>
</evidence>
<comment type="subunit">
    <text evidence="11">Interacts with ATG8.</text>
</comment>
<feature type="domain" description="Peptidase C54 catalytic" evidence="15">
    <location>
        <begin position="162"/>
        <end position="451"/>
    </location>
</feature>
<dbReference type="InterPro" id="IPR038765">
    <property type="entry name" value="Papain-like_cys_pep_sf"/>
</dbReference>
<keyword evidence="17" id="KW-1185">Reference proteome</keyword>
<reference evidence="16" key="1">
    <citation type="submission" date="2024-02" db="EMBL/GenBank/DDBJ databases">
        <authorList>
            <consortium name="ELIXIR-Norway"/>
            <consortium name="Elixir Norway"/>
        </authorList>
    </citation>
    <scope>NUCLEOTIDE SEQUENCE</scope>
</reference>
<name>A0ABP0V2Y3_9BRYO</name>
<feature type="region of interest" description="Disordered" evidence="14">
    <location>
        <begin position="1"/>
        <end position="63"/>
    </location>
</feature>
<dbReference type="EC" id="3.4.22.-" evidence="13"/>
<keyword evidence="5 13" id="KW-0645">Protease</keyword>
<dbReference type="InterPro" id="IPR005078">
    <property type="entry name" value="Peptidase_C54"/>
</dbReference>
<dbReference type="EMBL" id="OZ019901">
    <property type="protein sequence ID" value="CAK9236771.1"/>
    <property type="molecule type" value="Genomic_DNA"/>
</dbReference>
<dbReference type="InterPro" id="IPR046792">
    <property type="entry name" value="Peptidase_C54_cat"/>
</dbReference>
<comment type="similarity">
    <text evidence="2 13">Belongs to the peptidase C54 family.</text>
</comment>
<protein>
    <recommendedName>
        <fullName evidence="13">Cysteine protease</fullName>
        <ecNumber evidence="13">3.4.22.-</ecNumber>
    </recommendedName>
</protein>
<keyword evidence="6 13" id="KW-0378">Hydrolase</keyword>
<evidence type="ECO:0000259" key="15">
    <source>
        <dbReference type="Pfam" id="PF03416"/>
    </source>
</evidence>
<keyword evidence="3" id="KW-0813">Transport</keyword>
<feature type="region of interest" description="Disordered" evidence="14">
    <location>
        <begin position="467"/>
        <end position="504"/>
    </location>
</feature>
<evidence type="ECO:0000313" key="16">
    <source>
        <dbReference type="EMBL" id="CAK9236771.1"/>
    </source>
</evidence>
<evidence type="ECO:0000256" key="6">
    <source>
        <dbReference type="ARBA" id="ARBA00022801"/>
    </source>
</evidence>
<keyword evidence="9 13" id="KW-0072">Autophagy</keyword>
<sequence length="504" mass="55181">MIPRDEVSSEAGTEVVGVREGRGEEEEEEVLQQQQLREEERLGTEEAPVEEATYKGGQQGGGSVWSSLVSGTLAILEPRRVETESGGGGGCWRTGRGGGGRWDLAVKRVVQCGPMRRLQERLLGHTWYTAANASGSVIWVLGVCYKITTDSSTESVSPALFQEFLNDFSSRLWFTYRRGFEPISQSNLTSDLGWGCMLRSGQMLLAQALMCHHLGRSWRRSGDQLCSQEYLQIVKSFGDSPDESCPFSIHNLVEVGSPYGLAAGSWLGPYALCRTLEALADADRERCRKRGGQQVLPMVVHVVSGDADGERGGAPVLCVEDVTRLCLRWGEPGKEWGALLVLVPLVLGLDKVNPRYTPSLRATFTFPQSLGILGGKPGASTYLVGVQDGQALYLDPHETQQAVRILPEHPEVDTSSYHCSIVRRIPLDSIDPSLALGFYCRNHEEFDDLCARSSELAEQSNGAPMFTVAQNSAPIKPADTSDRALALQESHPKEPASEDDWQIL</sequence>
<dbReference type="SUPFAM" id="SSF54001">
    <property type="entry name" value="Cysteine proteinases"/>
    <property type="match status" value="1"/>
</dbReference>
<evidence type="ECO:0000256" key="11">
    <source>
        <dbReference type="ARBA" id="ARBA00038724"/>
    </source>
</evidence>
<evidence type="ECO:0000256" key="4">
    <source>
        <dbReference type="ARBA" id="ARBA00022490"/>
    </source>
</evidence>
<comment type="function">
    <text evidence="12">Cysteine protease that plays a key role in autophagy by mediating both proteolytic activation and delipidation of ATG8 family proteins. The protease activity is required for proteolytic activation of ATG8 family proteins: cleaves the C-terminal amino acid of ATG8 proteins to reveal a C-terminal glycine. Exposure of the glycine at the C-terminus is essential for ATG8 proteins conjugation to phosphatidylethanolamine (PE) and insertion to membranes, which is necessary for autophagy. In addition to the protease activity, also mediates delipidation of PE-conjugated ATG8 proteins.</text>
</comment>
<evidence type="ECO:0000256" key="7">
    <source>
        <dbReference type="ARBA" id="ARBA00022807"/>
    </source>
</evidence>
<dbReference type="PANTHER" id="PTHR22624">
    <property type="entry name" value="CYSTEINE PROTEASE ATG4"/>
    <property type="match status" value="1"/>
</dbReference>
<gene>
    <name evidence="16" type="ORF">CSSPTR1EN2_LOCUS23171</name>
</gene>
<evidence type="ECO:0000256" key="3">
    <source>
        <dbReference type="ARBA" id="ARBA00022448"/>
    </source>
</evidence>
<dbReference type="PANTHER" id="PTHR22624:SF49">
    <property type="entry name" value="CYSTEINE PROTEASE"/>
    <property type="match status" value="1"/>
</dbReference>
<keyword evidence="7" id="KW-0788">Thiol protease</keyword>
<dbReference type="Pfam" id="PF03416">
    <property type="entry name" value="Peptidase_C54"/>
    <property type="match status" value="1"/>
</dbReference>
<evidence type="ECO:0000256" key="5">
    <source>
        <dbReference type="ARBA" id="ARBA00022670"/>
    </source>
</evidence>
<evidence type="ECO:0000313" key="17">
    <source>
        <dbReference type="Proteomes" id="UP001497512"/>
    </source>
</evidence>
<evidence type="ECO:0000256" key="13">
    <source>
        <dbReference type="RuleBase" id="RU363115"/>
    </source>
</evidence>
<keyword evidence="8 13" id="KW-0653">Protein transport</keyword>
<organism evidence="16 17">
    <name type="scientific">Sphagnum troendelagicum</name>
    <dbReference type="NCBI Taxonomy" id="128251"/>
    <lineage>
        <taxon>Eukaryota</taxon>
        <taxon>Viridiplantae</taxon>
        <taxon>Streptophyta</taxon>
        <taxon>Embryophyta</taxon>
        <taxon>Bryophyta</taxon>
        <taxon>Sphagnophytina</taxon>
        <taxon>Sphagnopsida</taxon>
        <taxon>Sphagnales</taxon>
        <taxon>Sphagnaceae</taxon>
        <taxon>Sphagnum</taxon>
    </lineage>
</organism>
<accession>A0ABP0V2Y3</accession>
<evidence type="ECO:0000256" key="14">
    <source>
        <dbReference type="SAM" id="MobiDB-lite"/>
    </source>
</evidence>
<evidence type="ECO:0000256" key="8">
    <source>
        <dbReference type="ARBA" id="ARBA00022927"/>
    </source>
</evidence>
<keyword evidence="4 13" id="KW-0963">Cytoplasm</keyword>
<evidence type="ECO:0000256" key="10">
    <source>
        <dbReference type="ARBA" id="ARBA00029362"/>
    </source>
</evidence>
<dbReference type="Proteomes" id="UP001497512">
    <property type="component" value="Chromosome 9"/>
</dbReference>
<evidence type="ECO:0000256" key="1">
    <source>
        <dbReference type="ARBA" id="ARBA00004496"/>
    </source>
</evidence>
<comment type="subcellular location">
    <subcellularLocation>
        <location evidence="1 13">Cytoplasm</location>
    </subcellularLocation>
</comment>
<evidence type="ECO:0000256" key="9">
    <source>
        <dbReference type="ARBA" id="ARBA00023006"/>
    </source>
</evidence>
<evidence type="ECO:0000256" key="2">
    <source>
        <dbReference type="ARBA" id="ARBA00010958"/>
    </source>
</evidence>
<comment type="catalytic activity">
    <reaction evidence="10">
        <text>[protein]-C-terminal L-amino acid-glycyl-phosphatidylethanolamide + H2O = [protein]-C-terminal L-amino acid-glycine + a 1,2-diacyl-sn-glycero-3-phosphoethanolamine</text>
        <dbReference type="Rhea" id="RHEA:67548"/>
        <dbReference type="Rhea" id="RHEA-COMP:17323"/>
        <dbReference type="Rhea" id="RHEA-COMP:17324"/>
        <dbReference type="ChEBI" id="CHEBI:15377"/>
        <dbReference type="ChEBI" id="CHEBI:64612"/>
        <dbReference type="ChEBI" id="CHEBI:172940"/>
        <dbReference type="ChEBI" id="CHEBI:172941"/>
    </reaction>
    <physiologicalReaction direction="left-to-right" evidence="10">
        <dbReference type="Rhea" id="RHEA:67549"/>
    </physiologicalReaction>
</comment>